<feature type="region of interest" description="Disordered" evidence="11">
    <location>
        <begin position="1"/>
        <end position="20"/>
    </location>
</feature>
<dbReference type="InterPro" id="IPR003691">
    <property type="entry name" value="FluC"/>
</dbReference>
<feature type="transmembrane region" description="Helical" evidence="10">
    <location>
        <begin position="82"/>
        <end position="100"/>
    </location>
</feature>
<feature type="compositionally biased region" description="Basic and acidic residues" evidence="11">
    <location>
        <begin position="1"/>
        <end position="11"/>
    </location>
</feature>
<protein>
    <recommendedName>
        <fullName evidence="10">Fluoride-specific ion channel FluC</fullName>
    </recommendedName>
</protein>
<sequence length="144" mass="14274">MRGAEAPERATRVTQVSTPPPASTVLRRAALAATGGAVGTAARLGLGMLITGAPSAVLTVNIVGALLLGVLTARLPSGDLRILLGTGLLGGFTTYSAFAVDGVELWEASPLLAVGYIAVSLAGGLLAAWLGLRLGGALGRRSAS</sequence>
<keyword evidence="10" id="KW-0813">Transport</keyword>
<evidence type="ECO:0000256" key="10">
    <source>
        <dbReference type="HAMAP-Rule" id="MF_00454"/>
    </source>
</evidence>
<name>A0A7D7WEY2_9MICO</name>
<comment type="activity regulation">
    <text evidence="10">Na(+) is not transported, but it plays an essential structural role and its presence is essential for fluoride channel function.</text>
</comment>
<evidence type="ECO:0000256" key="2">
    <source>
        <dbReference type="ARBA" id="ARBA00022475"/>
    </source>
</evidence>
<comment type="similarity">
    <text evidence="7 10">Belongs to the fluoride channel Fluc/FEX (TC 1.A.43) family.</text>
</comment>
<dbReference type="AlphaFoldDB" id="A0A7D7WEY2"/>
<keyword evidence="10" id="KW-0915">Sodium</keyword>
<evidence type="ECO:0000256" key="9">
    <source>
        <dbReference type="ARBA" id="ARBA00049940"/>
    </source>
</evidence>
<dbReference type="EMBL" id="CP043732">
    <property type="protein sequence ID" value="QMU97032.1"/>
    <property type="molecule type" value="Genomic_DNA"/>
</dbReference>
<keyword evidence="4 10" id="KW-1133">Transmembrane helix</keyword>
<comment type="catalytic activity">
    <reaction evidence="8">
        <text>fluoride(in) = fluoride(out)</text>
        <dbReference type="Rhea" id="RHEA:76159"/>
        <dbReference type="ChEBI" id="CHEBI:17051"/>
    </reaction>
    <physiologicalReaction direction="left-to-right" evidence="8">
        <dbReference type="Rhea" id="RHEA:76160"/>
    </physiologicalReaction>
</comment>
<evidence type="ECO:0000256" key="5">
    <source>
        <dbReference type="ARBA" id="ARBA00023136"/>
    </source>
</evidence>
<proteinExistence type="inferred from homology"/>
<evidence type="ECO:0000256" key="7">
    <source>
        <dbReference type="ARBA" id="ARBA00035120"/>
    </source>
</evidence>
<feature type="binding site" evidence="10">
    <location>
        <position position="90"/>
    </location>
    <ligand>
        <name>Na(+)</name>
        <dbReference type="ChEBI" id="CHEBI:29101"/>
        <note>structural</note>
    </ligand>
</feature>
<evidence type="ECO:0000256" key="1">
    <source>
        <dbReference type="ARBA" id="ARBA00004651"/>
    </source>
</evidence>
<feature type="binding site" evidence="10">
    <location>
        <position position="93"/>
    </location>
    <ligand>
        <name>Na(+)</name>
        <dbReference type="ChEBI" id="CHEBI:29101"/>
        <note>structural</note>
    </ligand>
</feature>
<keyword evidence="6 10" id="KW-0407">Ion channel</keyword>
<evidence type="ECO:0000313" key="13">
    <source>
        <dbReference type="Proteomes" id="UP000515708"/>
    </source>
</evidence>
<evidence type="ECO:0000256" key="11">
    <source>
        <dbReference type="SAM" id="MobiDB-lite"/>
    </source>
</evidence>
<dbReference type="GO" id="GO:0046872">
    <property type="term" value="F:metal ion binding"/>
    <property type="evidence" value="ECO:0007669"/>
    <property type="project" value="UniProtKB-KW"/>
</dbReference>
<keyword evidence="3 10" id="KW-0812">Transmembrane</keyword>
<accession>A0A7D7WEY2</accession>
<evidence type="ECO:0000256" key="3">
    <source>
        <dbReference type="ARBA" id="ARBA00022692"/>
    </source>
</evidence>
<dbReference type="GO" id="GO:0140114">
    <property type="term" value="P:cellular detoxification of fluoride"/>
    <property type="evidence" value="ECO:0007669"/>
    <property type="project" value="UniProtKB-UniRule"/>
</dbReference>
<evidence type="ECO:0000313" key="12">
    <source>
        <dbReference type="EMBL" id="QMU97032.1"/>
    </source>
</evidence>
<comment type="subcellular location">
    <subcellularLocation>
        <location evidence="1 10">Cell membrane</location>
        <topology evidence="1 10">Multi-pass membrane protein</topology>
    </subcellularLocation>
</comment>
<feature type="transmembrane region" description="Helical" evidence="10">
    <location>
        <begin position="56"/>
        <end position="75"/>
    </location>
</feature>
<organism evidence="12 13">
    <name type="scientific">Microbacterium esteraromaticum</name>
    <dbReference type="NCBI Taxonomy" id="57043"/>
    <lineage>
        <taxon>Bacteria</taxon>
        <taxon>Bacillati</taxon>
        <taxon>Actinomycetota</taxon>
        <taxon>Actinomycetes</taxon>
        <taxon>Micrococcales</taxon>
        <taxon>Microbacteriaceae</taxon>
        <taxon>Microbacterium</taxon>
    </lineage>
</organism>
<keyword evidence="10" id="KW-0406">Ion transport</keyword>
<comment type="function">
    <text evidence="9 10">Fluoride-specific ion channel. Important for reducing fluoride concentration in the cell, thus reducing its toxicity.</text>
</comment>
<keyword evidence="2 10" id="KW-1003">Cell membrane</keyword>
<dbReference type="Pfam" id="PF02537">
    <property type="entry name" value="CRCB"/>
    <property type="match status" value="1"/>
</dbReference>
<reference evidence="12 13" key="1">
    <citation type="journal article" date="2020" name="Front. Microbiol.">
        <title>Design of Bacterial Strain-Specific qPCR Assays Using NGS Data and Publicly Available Resources and Its Application to Track Biocontrol Strains.</title>
        <authorList>
            <person name="Hernandez I."/>
            <person name="Sant C."/>
            <person name="Martinez R."/>
            <person name="Fernandez C."/>
        </authorList>
    </citation>
    <scope>NUCLEOTIDE SEQUENCE [LARGE SCALE GENOMIC DNA]</scope>
    <source>
        <strain evidence="12 13">B24</strain>
    </source>
</reference>
<evidence type="ECO:0000256" key="4">
    <source>
        <dbReference type="ARBA" id="ARBA00022989"/>
    </source>
</evidence>
<dbReference type="GO" id="GO:0062054">
    <property type="term" value="F:fluoride channel activity"/>
    <property type="evidence" value="ECO:0007669"/>
    <property type="project" value="UniProtKB-UniRule"/>
</dbReference>
<dbReference type="HAMAP" id="MF_00454">
    <property type="entry name" value="FluC"/>
    <property type="match status" value="1"/>
</dbReference>
<feature type="transmembrane region" description="Helical" evidence="10">
    <location>
        <begin position="112"/>
        <end position="132"/>
    </location>
</feature>
<gene>
    <name evidence="10" type="primary">fluC</name>
    <name evidence="10" type="synonym">crcB</name>
    <name evidence="12" type="ORF">FVO59_07200</name>
</gene>
<evidence type="ECO:0000256" key="8">
    <source>
        <dbReference type="ARBA" id="ARBA00035585"/>
    </source>
</evidence>
<dbReference type="GO" id="GO:0005886">
    <property type="term" value="C:plasma membrane"/>
    <property type="evidence" value="ECO:0007669"/>
    <property type="project" value="UniProtKB-SubCell"/>
</dbReference>
<dbReference type="Proteomes" id="UP000515708">
    <property type="component" value="Chromosome"/>
</dbReference>
<evidence type="ECO:0000256" key="6">
    <source>
        <dbReference type="ARBA" id="ARBA00023303"/>
    </source>
</evidence>
<keyword evidence="5 10" id="KW-0472">Membrane</keyword>
<keyword evidence="10" id="KW-0479">Metal-binding</keyword>